<feature type="binding site" evidence="6">
    <location>
        <position position="21"/>
    </location>
    <ligand>
        <name>Ca(2+)</name>
        <dbReference type="ChEBI" id="CHEBI:29108"/>
    </ligand>
</feature>
<evidence type="ECO:0000256" key="6">
    <source>
        <dbReference type="PIRSR" id="PIRSR608901-1"/>
    </source>
</evidence>
<keyword evidence="7" id="KW-0862">Zinc</keyword>
<dbReference type="GO" id="GO:0016020">
    <property type="term" value="C:membrane"/>
    <property type="evidence" value="ECO:0007669"/>
    <property type="project" value="UniProtKB-SubCell"/>
</dbReference>
<feature type="transmembrane region" description="Helical" evidence="8">
    <location>
        <begin position="105"/>
        <end position="127"/>
    </location>
</feature>
<evidence type="ECO:0000256" key="1">
    <source>
        <dbReference type="ARBA" id="ARBA00004141"/>
    </source>
</evidence>
<comment type="cofactor">
    <cofactor evidence="7">
        <name>Zn(2+)</name>
        <dbReference type="ChEBI" id="CHEBI:29105"/>
    </cofactor>
</comment>
<keyword evidence="6" id="KW-0479">Metal-binding</keyword>
<dbReference type="EMBL" id="CYHE01000003">
    <property type="protein sequence ID" value="CUA94978.1"/>
    <property type="molecule type" value="Genomic_DNA"/>
</dbReference>
<organism evidence="9 10">
    <name type="scientific">Pannonibacter indicus</name>
    <dbReference type="NCBI Taxonomy" id="466044"/>
    <lineage>
        <taxon>Bacteria</taxon>
        <taxon>Pseudomonadati</taxon>
        <taxon>Pseudomonadota</taxon>
        <taxon>Alphaproteobacteria</taxon>
        <taxon>Hyphomicrobiales</taxon>
        <taxon>Stappiaceae</taxon>
        <taxon>Pannonibacter</taxon>
    </lineage>
</organism>
<evidence type="ECO:0000256" key="2">
    <source>
        <dbReference type="ARBA" id="ARBA00022692"/>
    </source>
</evidence>
<keyword evidence="5 8" id="KW-0472">Membrane</keyword>
<dbReference type="GO" id="GO:0046872">
    <property type="term" value="F:metal ion binding"/>
    <property type="evidence" value="ECO:0007669"/>
    <property type="project" value="UniProtKB-KW"/>
</dbReference>
<reference evidence="10" key="1">
    <citation type="submission" date="2015-08" db="EMBL/GenBank/DDBJ databases">
        <authorList>
            <person name="Varghese N."/>
        </authorList>
    </citation>
    <scope>NUCLEOTIDE SEQUENCE [LARGE SCALE GENOMIC DNA]</scope>
    <source>
        <strain evidence="10">DSM 23407</strain>
    </source>
</reference>
<accession>A0A0K6HW02</accession>
<evidence type="ECO:0000256" key="8">
    <source>
        <dbReference type="SAM" id="Phobius"/>
    </source>
</evidence>
<feature type="binding site" evidence="7">
    <location>
        <position position="194"/>
    </location>
    <ligand>
        <name>Zn(2+)</name>
        <dbReference type="ChEBI" id="CHEBI:29105"/>
        <note>catalytic</note>
    </ligand>
</feature>
<proteinExistence type="predicted"/>
<evidence type="ECO:0000256" key="5">
    <source>
        <dbReference type="ARBA" id="ARBA00023136"/>
    </source>
</evidence>
<feature type="transmembrane region" description="Helical" evidence="8">
    <location>
        <begin position="158"/>
        <end position="177"/>
    </location>
</feature>
<sequence>MNWTEPLNNYCERLDASFWSEPVNAITNASFILAALVAFLMWRKRAPDDWLALALILITLATGIGSFLFHTFANRWSLLADVIPIALFIHVYLFAALNRFLGLRWYWAAGITGLFFVASPFAGRLFAPLVGSSAGYLPALAAIFVVAALVWRSNARLAKGLAAAGVVFAASLTFRTLDMPVCDSLALGTHFMWHILNGLVLFLLLRLLLPATGGAGAK</sequence>
<evidence type="ECO:0000256" key="7">
    <source>
        <dbReference type="PIRSR" id="PIRSR608901-2"/>
    </source>
</evidence>
<keyword evidence="4 8" id="KW-1133">Transmembrane helix</keyword>
<dbReference type="OrthoDB" id="277121at2"/>
<name>A0A0K6HW02_9HYPH</name>
<evidence type="ECO:0000256" key="3">
    <source>
        <dbReference type="ARBA" id="ARBA00022801"/>
    </source>
</evidence>
<keyword evidence="10" id="KW-1185">Reference proteome</keyword>
<evidence type="ECO:0000313" key="9">
    <source>
        <dbReference type="EMBL" id="CUA94978.1"/>
    </source>
</evidence>
<keyword evidence="3" id="KW-0378">Hydrolase</keyword>
<feature type="transmembrane region" description="Helical" evidence="8">
    <location>
        <begin position="133"/>
        <end position="151"/>
    </location>
</feature>
<dbReference type="GO" id="GO:0016811">
    <property type="term" value="F:hydrolase activity, acting on carbon-nitrogen (but not peptide) bonds, in linear amides"/>
    <property type="evidence" value="ECO:0007669"/>
    <property type="project" value="InterPro"/>
</dbReference>
<protein>
    <submittedName>
        <fullName evidence="9">Ceramidase</fullName>
    </submittedName>
</protein>
<feature type="transmembrane region" description="Helical" evidence="8">
    <location>
        <begin position="189"/>
        <end position="209"/>
    </location>
</feature>
<feature type="transmembrane region" description="Helical" evidence="8">
    <location>
        <begin position="25"/>
        <end position="43"/>
    </location>
</feature>
<keyword evidence="2 8" id="KW-0812">Transmembrane</keyword>
<dbReference type="Proteomes" id="UP000183900">
    <property type="component" value="Unassembled WGS sequence"/>
</dbReference>
<dbReference type="RefSeq" id="WP_055455146.1">
    <property type="nucleotide sequence ID" value="NZ_CYHE01000003.1"/>
</dbReference>
<dbReference type="Pfam" id="PF05875">
    <property type="entry name" value="Ceramidase"/>
    <property type="match status" value="1"/>
</dbReference>
<dbReference type="GO" id="GO:0006672">
    <property type="term" value="P:ceramide metabolic process"/>
    <property type="evidence" value="ECO:0007669"/>
    <property type="project" value="InterPro"/>
</dbReference>
<feature type="transmembrane region" description="Helical" evidence="8">
    <location>
        <begin position="78"/>
        <end position="98"/>
    </location>
</feature>
<feature type="binding site" evidence="7">
    <location>
        <position position="70"/>
    </location>
    <ligand>
        <name>Zn(2+)</name>
        <dbReference type="ChEBI" id="CHEBI:29105"/>
        <note>catalytic</note>
    </ligand>
</feature>
<gene>
    <name evidence="9" type="ORF">Ga0061067_103384</name>
</gene>
<feature type="transmembrane region" description="Helical" evidence="8">
    <location>
        <begin position="50"/>
        <end position="72"/>
    </location>
</feature>
<keyword evidence="6" id="KW-0106">Calcium</keyword>
<comment type="subcellular location">
    <subcellularLocation>
        <location evidence="1">Membrane</location>
        <topology evidence="1">Multi-pass membrane protein</topology>
    </subcellularLocation>
</comment>
<dbReference type="AlphaFoldDB" id="A0A0K6HW02"/>
<feature type="binding site" evidence="7">
    <location>
        <position position="190"/>
    </location>
    <ligand>
        <name>Zn(2+)</name>
        <dbReference type="ChEBI" id="CHEBI:29105"/>
        <note>catalytic</note>
    </ligand>
</feature>
<evidence type="ECO:0000313" key="10">
    <source>
        <dbReference type="Proteomes" id="UP000183900"/>
    </source>
</evidence>
<dbReference type="InterPro" id="IPR008901">
    <property type="entry name" value="ACER"/>
</dbReference>
<evidence type="ECO:0000256" key="4">
    <source>
        <dbReference type="ARBA" id="ARBA00022989"/>
    </source>
</evidence>